<reference evidence="1 2" key="1">
    <citation type="journal article" date="2018" name="New Phytol.">
        <title>Phylogenomics of Endogonaceae and evolution of mycorrhizas within Mucoromycota.</title>
        <authorList>
            <person name="Chang Y."/>
            <person name="Desiro A."/>
            <person name="Na H."/>
            <person name="Sandor L."/>
            <person name="Lipzen A."/>
            <person name="Clum A."/>
            <person name="Barry K."/>
            <person name="Grigoriev I.V."/>
            <person name="Martin F.M."/>
            <person name="Stajich J.E."/>
            <person name="Smith M.E."/>
            <person name="Bonito G."/>
            <person name="Spatafora J.W."/>
        </authorList>
    </citation>
    <scope>NUCLEOTIDE SEQUENCE [LARGE SCALE GENOMIC DNA]</scope>
    <source>
        <strain evidence="1 2">GMNB39</strain>
    </source>
</reference>
<comment type="caution">
    <text evidence="1">The sequence shown here is derived from an EMBL/GenBank/DDBJ whole genome shotgun (WGS) entry which is preliminary data.</text>
</comment>
<accession>A0A433D8E5</accession>
<evidence type="ECO:0000313" key="1">
    <source>
        <dbReference type="EMBL" id="RUP47140.1"/>
    </source>
</evidence>
<organism evidence="1 2">
    <name type="scientific">Jimgerdemannia flammicorona</name>
    <dbReference type="NCBI Taxonomy" id="994334"/>
    <lineage>
        <taxon>Eukaryota</taxon>
        <taxon>Fungi</taxon>
        <taxon>Fungi incertae sedis</taxon>
        <taxon>Mucoromycota</taxon>
        <taxon>Mucoromycotina</taxon>
        <taxon>Endogonomycetes</taxon>
        <taxon>Endogonales</taxon>
        <taxon>Endogonaceae</taxon>
        <taxon>Jimgerdemannia</taxon>
    </lineage>
</organism>
<sequence length="69" mass="7584">MAIKISPLVFQTSGRIAATLFSTSIFTTRATSALVYSGTSPLGAHNLGHKEQWEEIKCWGPWASSRNSW</sequence>
<evidence type="ECO:0000313" key="2">
    <source>
        <dbReference type="Proteomes" id="UP000268093"/>
    </source>
</evidence>
<gene>
    <name evidence="1" type="ORF">BC936DRAFT_146087</name>
</gene>
<name>A0A433D8E5_9FUNG</name>
<proteinExistence type="predicted"/>
<dbReference type="AlphaFoldDB" id="A0A433D8E5"/>
<dbReference type="Proteomes" id="UP000268093">
    <property type="component" value="Unassembled WGS sequence"/>
</dbReference>
<protein>
    <submittedName>
        <fullName evidence="1">Uncharacterized protein</fullName>
    </submittedName>
</protein>
<keyword evidence="2" id="KW-1185">Reference proteome</keyword>
<dbReference type="EMBL" id="RBNI01004912">
    <property type="protein sequence ID" value="RUP47140.1"/>
    <property type="molecule type" value="Genomic_DNA"/>
</dbReference>